<feature type="compositionally biased region" description="Low complexity" evidence="5">
    <location>
        <begin position="3262"/>
        <end position="3274"/>
    </location>
</feature>
<dbReference type="PANTHER" id="PTHR11915">
    <property type="entry name" value="SPECTRIN/FILAMIN RELATED CYTOSKELETAL PROTEIN"/>
    <property type="match status" value="1"/>
</dbReference>
<dbReference type="SUPFAM" id="SSF143575">
    <property type="entry name" value="GAS2 domain-like"/>
    <property type="match status" value="1"/>
</dbReference>
<dbReference type="Pfam" id="PF02187">
    <property type="entry name" value="GAS2"/>
    <property type="match status" value="1"/>
</dbReference>
<proteinExistence type="predicted"/>
<dbReference type="SMART" id="SM00033">
    <property type="entry name" value="CH"/>
    <property type="match status" value="2"/>
</dbReference>
<evidence type="ECO:0000313" key="8">
    <source>
        <dbReference type="EMBL" id="ORZ25567.1"/>
    </source>
</evidence>
<dbReference type="GO" id="GO:0008017">
    <property type="term" value="F:microtubule binding"/>
    <property type="evidence" value="ECO:0007669"/>
    <property type="project" value="InterPro"/>
</dbReference>
<evidence type="ECO:0000259" key="7">
    <source>
        <dbReference type="PROSITE" id="PS51460"/>
    </source>
</evidence>
<feature type="compositionally biased region" description="Basic and acidic residues" evidence="5">
    <location>
        <begin position="450"/>
        <end position="462"/>
    </location>
</feature>
<dbReference type="PROSITE" id="PS51460">
    <property type="entry name" value="GAR"/>
    <property type="match status" value="1"/>
</dbReference>
<dbReference type="SMART" id="SM00243">
    <property type="entry name" value="GAS2"/>
    <property type="match status" value="1"/>
</dbReference>
<feature type="region of interest" description="Disordered" evidence="5">
    <location>
        <begin position="1"/>
        <end position="31"/>
    </location>
</feature>
<gene>
    <name evidence="8" type="ORF">BCR42DRAFT_445329</name>
</gene>
<accession>A0A1X2J130</accession>
<name>A0A1X2J130_9FUNG</name>
<dbReference type="Gene3D" id="1.20.58.60">
    <property type="match status" value="1"/>
</dbReference>
<comment type="caution">
    <text evidence="8">The sequence shown here is derived from an EMBL/GenBank/DDBJ whole genome shotgun (WGS) entry which is preliminary data.</text>
</comment>
<keyword evidence="4" id="KW-0175">Coiled coil</keyword>
<feature type="coiled-coil region" evidence="4">
    <location>
        <begin position="542"/>
        <end position="569"/>
    </location>
</feature>
<feature type="region of interest" description="Disordered" evidence="5">
    <location>
        <begin position="3202"/>
        <end position="3221"/>
    </location>
</feature>
<dbReference type="Gene3D" id="3.30.920.20">
    <property type="entry name" value="Gas2-like domain"/>
    <property type="match status" value="1"/>
</dbReference>
<feature type="region of interest" description="Disordered" evidence="5">
    <location>
        <begin position="3040"/>
        <end position="3131"/>
    </location>
</feature>
<feature type="region of interest" description="Disordered" evidence="5">
    <location>
        <begin position="446"/>
        <end position="481"/>
    </location>
</feature>
<evidence type="ECO:0000259" key="6">
    <source>
        <dbReference type="PROSITE" id="PS50021"/>
    </source>
</evidence>
<dbReference type="Pfam" id="PF00307">
    <property type="entry name" value="CH"/>
    <property type="match status" value="2"/>
</dbReference>
<evidence type="ECO:0000256" key="1">
    <source>
        <dbReference type="ARBA" id="ARBA00004245"/>
    </source>
</evidence>
<dbReference type="STRING" id="90262.A0A1X2J130"/>
<feature type="compositionally biased region" description="Polar residues" evidence="5">
    <location>
        <begin position="3249"/>
        <end position="3261"/>
    </location>
</feature>
<feature type="compositionally biased region" description="Low complexity" evidence="5">
    <location>
        <begin position="3205"/>
        <end position="3218"/>
    </location>
</feature>
<dbReference type="InterPro" id="IPR036534">
    <property type="entry name" value="GAR_dom_sf"/>
</dbReference>
<feature type="compositionally biased region" description="Basic residues" evidence="5">
    <location>
        <begin position="464"/>
        <end position="474"/>
    </location>
</feature>
<reference evidence="8 9" key="1">
    <citation type="submission" date="2016-07" db="EMBL/GenBank/DDBJ databases">
        <title>Pervasive Adenine N6-methylation of Active Genes in Fungi.</title>
        <authorList>
            <consortium name="DOE Joint Genome Institute"/>
            <person name="Mondo S.J."/>
            <person name="Dannebaum R.O."/>
            <person name="Kuo R.C."/>
            <person name="Labutti K."/>
            <person name="Haridas S."/>
            <person name="Kuo A."/>
            <person name="Salamov A."/>
            <person name="Ahrendt S.R."/>
            <person name="Lipzen A."/>
            <person name="Sullivan W."/>
            <person name="Andreopoulos W.B."/>
            <person name="Clum A."/>
            <person name="Lindquist E."/>
            <person name="Daum C."/>
            <person name="Ramamoorthy G.K."/>
            <person name="Gryganskyi A."/>
            <person name="Culley D."/>
            <person name="Magnuson J.K."/>
            <person name="James T.Y."/>
            <person name="O'Malley M.A."/>
            <person name="Stajich J.E."/>
            <person name="Spatafora J.W."/>
            <person name="Visel A."/>
            <person name="Grigoriev I.V."/>
        </authorList>
    </citation>
    <scope>NUCLEOTIDE SEQUENCE [LARGE SCALE GENOMIC DNA]</scope>
    <source>
        <strain evidence="8 9">NRRL 1336</strain>
    </source>
</reference>
<dbReference type="OrthoDB" id="10017054at2759"/>
<dbReference type="Proteomes" id="UP000193560">
    <property type="component" value="Unassembled WGS sequence"/>
</dbReference>
<evidence type="ECO:0000256" key="3">
    <source>
        <dbReference type="ARBA" id="ARBA00023212"/>
    </source>
</evidence>
<feature type="coiled-coil region" evidence="4">
    <location>
        <begin position="722"/>
        <end position="749"/>
    </location>
</feature>
<evidence type="ECO:0000256" key="5">
    <source>
        <dbReference type="SAM" id="MobiDB-lite"/>
    </source>
</evidence>
<evidence type="ECO:0008006" key="10">
    <source>
        <dbReference type="Google" id="ProtNLM"/>
    </source>
</evidence>
<protein>
    <recommendedName>
        <fullName evidence="10">Calponin homology domain-containing protein</fullName>
    </recommendedName>
</protein>
<feature type="region of interest" description="Disordered" evidence="5">
    <location>
        <begin position="3229"/>
        <end position="3281"/>
    </location>
</feature>
<feature type="domain" description="Calponin-homology (CH)" evidence="6">
    <location>
        <begin position="89"/>
        <end position="195"/>
    </location>
</feature>
<evidence type="ECO:0000256" key="4">
    <source>
        <dbReference type="SAM" id="Coils"/>
    </source>
</evidence>
<dbReference type="InterPro" id="IPR036872">
    <property type="entry name" value="CH_dom_sf"/>
</dbReference>
<feature type="compositionally biased region" description="Polar residues" evidence="5">
    <location>
        <begin position="3119"/>
        <end position="3130"/>
    </location>
</feature>
<dbReference type="SUPFAM" id="SSF47576">
    <property type="entry name" value="Calponin-homology domain, CH-domain"/>
    <property type="match status" value="1"/>
</dbReference>
<feature type="compositionally biased region" description="Low complexity" evidence="5">
    <location>
        <begin position="3052"/>
        <end position="3070"/>
    </location>
</feature>
<feature type="domain" description="GAR" evidence="7">
    <location>
        <begin position="3134"/>
        <end position="3205"/>
    </location>
</feature>
<sequence length="3311" mass="373368">MTTSPSNTISPSSSIYSSSTTGSTVGRSTSNRSLYRDLTSATSNSNIASLASGSGGGGWKTTLNRSRQNTADIMTGEDLVRTIGSDYQEIQKRTLTKWVNSQLKTVDDHISNIETDFKDGRKLLKLLSVVARDPAPKPEKMNMRIHQLANVAQALSFLEKQLGADSIVDMGNEAIVNGDKKKTLALIFFIMIKYQIQVVLNDHGDDFTHSLLNYSDRQRDGLRIDVLSSTEPIPTSIGPVAQPTDKAIPPTTPIPGTNSLVSSKKLGSNYSINSDKQHTSSSEAKLALLFWVRIQLEDYIAASIIPSIQDFSRSWRNGLAFCLLIHRHGSDLLPDLFSYHLKDADLSQKETWRRLLTLAFDLATEHMDIPRYLEPEDLADVDYPHEPSVMMYVAEFYKLMSNAQQKVSDDERHDIAIRRRTNIAMVTGGIDTLIYDDDHNDTPLVNDGYDAAKADSTKDSGSKKSNRKKAHRRSTLADEDKERIKADLNSRLMMQLTGHLPRGVHPVLDQLITIHETVLAFIKTNTRTLDEIPTSFDDADTVAEYLDALEIVEEQMQEESSLLDTARDARDKLMLSPENADDTLIRLTDLQRTQVKNLYDMLFNQWTDFEQLLATTKTDLLRIESDLVDIEEGTHKYHGEADKVMARIEELLHILAQVVPRHSSDSGDKCKVGDLWHPMDEGNGDGQTKEISVSFHQAAMETNELVDTFDSTMWKSYRRFILQFSRAVLKQVKSRLDELEQGHQQVMDTNRDTLSSSDNFSSALDLIATTKDIGHELETIRELMDNNNYTTNDGISGLENQVNAVRTKIHKTKETYDGLLAKDDRLGAFVDQVQQQYEMVRDWVDQVRVWFVEADRIRKWIEIRIDIINQRNGSDEFDPLSDILAEVARNNSEKWRDEHAKLTRDIDRFNGDDMARLRTHVKSLTGADRGDRDIGPADASTIEITLTTVNMLNKLMELLRKRSYMVDMLMLRVQWDDLCGSCSRWILDTDQEMNVFLKPGQARWISSDDDIEISSSDVEASLNSINGRGNRRRIPGRTCSSTFSSLMDTEEMIQTLVALESKVIHYDQSEYTRCLDAFQEMEDLHNTDLPGSLDTKQTQFEDSFGDLMKRSGFARKVVEQHLALLDITTQYRQIWDKGESLRISMVNASKSTSTRTKAAGISDDDSDDSENDIYGEKVQSFKEDSAQLITCVFSQIMYTEAPTYATLIVGSQDHEDNEEANHHIKEVIQGYSMQLATIAEALENLLASNRRTLSLQQRATLAYEEMMRHIQWLDDRAQNGSDIESDSDDDDSDNKTWTIQYQRELDSLIIRMEQLEEGELSRLRKRVSAIEDEIDASNTITIDRGTLINAIEQLDDSHERLRRLLERRAVDLVIIDKRQLWDEQTIIANDAMDDVARNLWSFVESIEARVDGAGDNCDTTFGTLEEQQLLIKAIQDMPALCQEGYYSDLESAYLQLGVSSGLPAHLQQKQQALVTKHHDLEKLYLYVQESLEYKTQLNSLVAEMDGAAQQGNRVHEDLVKVYAPGTSNAAGLNARDDMLSEFMQLVDSLSRKRNEIKPPENQSTMFDSERAIIIQDDESTARINGRLDSKLGDLESLIKSMEQLKAHYFDALQAKEDAIRCENNAISQLEWIEKHLSLLKSASVDISDDSVTITEEIIEEHGQDLRRLSGDISAFRENSVNTLKDQVDTLVASKHDGALTHSTDGYDTTSLEKIMDQLDNKINQLVQQVSTEFQALEMARQFMTWGDHLEQLAKQVSSIQEQLHPLVSEVKEKSIQGDLSTVDLCLLEKKSDAIEIQAKSVNQEMASIRGQFVNNLSSLIKNQLDPSSANTICDALETRLVGVERSFGRCQDTLSTKVQEIGSLKEQQNWQHQVNHALNDLGELTKAVDSFVENKARWQPGTVVSENDETDLRTAWAEIKAKLDNYDRDSIRPLQQNVQTWVSTKQAHNSGVGKWAEKVICSLLDARDDVDKTLVFGNEIIDQRCLMGAFLWRTSQLEHSAEVIREEFLDQSRHNSDVDGADQTTGVISWLADHGERLQRFNSGIDDIRQDLATTIPLPARNLPSSSSSSLLLDYGNSSSSSSMRNVPGVKDETTNAIIKETIDTRLQRLQELSNGLQSILDSKERMSRREMSRVLYIKQLEACETWIGASMIKLQTTMMILDDDASGDDKGQDTMSNIQQLRSAIGITESIEAATHGDDTVLTTLQSAYITYKKDLSGTDDGMDDDCLDYFEQMEEKWRNLHREARQSTKVLLRALGPAEVDNHIKHLRQMIHELQTEIDGTDPVLLSDEGIMQWQKQIDALDKTNYHAIVRMMASLVDTNMDGSEPSHFGGGKQQQRLDEVGDTILSTRNTLARLYDIVNLNRLCKTYGDNANLAKAMIGDAQKTLLEILQTHKHMGDGMTIQDYRDALVEANFEAKQKTADCKEIYNDLCAYSSFIETQKTDGECDDLLSEIYTTQETINGDWKLLQSQGQSIFNLLTMASQLVQGYDRLAKVEQNVLVIRTGLNNISSSPSKDAITALEKKLRDDTSIDMNETRALLDSLDGENEVMFGARYNQLATMISDLQQVLRHQKHELERNKVLHGLNDEVTRIQAACEEQLKFIRQQILANPDLVGKRPESIQHISQTYVAAITSIEKVYEKCKDDYKVVLDQAKRLTDYYGVPTSQVETIKRPLDKILLDLDTAIQTENEYIAALKFVIKHVKTEVELTRSLSAMKTTLSKYSKQNLRSRLHSLPDLSEFNRRNEDLTKSIELFFSMGDELKKAKLYKSIGVARTSTVNKAVDHCQAIIRRMWGEIKVVMDETKTRLDEMYRRQHGISKLNETLRYVDDIKDRINSLSLSGKSVAVEEGELEELDREIKVTLAQKIEETDMLLASISDSDGVIRRQRAQLSTATDQLHHLMHVRQEQAQTAGNITLFLGIIDQVDEQILEVLVAVENSAPHHAKVIHGKFVKTDLQDLLRRLVNVYKKNGPSISKLLGSAKEEARKQFLDDNTRVAKRLEKTMDRWTKAQASASAREKELHTCIDALNHEFYTKLAMAKKKTSAPNTTVANNNRRPSYSNRRSSVSRTESPPPPPPPSTFNGLSPPLGFTKTRRTSFQTSTLAADQRVAGNALRKSKTPTSASGNQRTAYVSDPKNELDVQLGRIVNDSEVKVSIKMVSGEVGKYYFGERLAYCRILPSKMVMVRVGGGWVELSHFLKDHGHNDNSPSKQKNNSSNNLTANHQDQCEDMASAGDTFPGRVTLRGGDGSINNSSLDPNHTQSKSSNRSKSPVSSGYMEGDTFVHVGEDGNQVVMKLTKAKEDATTPIKRQS</sequence>
<feature type="domain" description="Calponin-homology (CH)" evidence="6">
    <location>
        <begin position="282"/>
        <end position="401"/>
    </location>
</feature>
<dbReference type="GO" id="GO:0005856">
    <property type="term" value="C:cytoskeleton"/>
    <property type="evidence" value="ECO:0007669"/>
    <property type="project" value="UniProtKB-SubCell"/>
</dbReference>
<dbReference type="PROSITE" id="PS50021">
    <property type="entry name" value="CH"/>
    <property type="match status" value="2"/>
</dbReference>
<evidence type="ECO:0000313" key="9">
    <source>
        <dbReference type="Proteomes" id="UP000193560"/>
    </source>
</evidence>
<dbReference type="Gene3D" id="1.10.418.10">
    <property type="entry name" value="Calponin-like domain"/>
    <property type="match status" value="2"/>
</dbReference>
<keyword evidence="9" id="KW-1185">Reference proteome</keyword>
<dbReference type="EMBL" id="MCGE01000001">
    <property type="protein sequence ID" value="ORZ25567.1"/>
    <property type="molecule type" value="Genomic_DNA"/>
</dbReference>
<feature type="coiled-coil region" evidence="4">
    <location>
        <begin position="1298"/>
        <end position="1367"/>
    </location>
</feature>
<keyword evidence="3" id="KW-0206">Cytoskeleton</keyword>
<comment type="subcellular location">
    <subcellularLocation>
        <location evidence="1">Cytoplasm</location>
        <location evidence="1">Cytoskeleton</location>
    </subcellularLocation>
</comment>
<dbReference type="InterPro" id="IPR003108">
    <property type="entry name" value="GAR_dom"/>
</dbReference>
<evidence type="ECO:0000256" key="2">
    <source>
        <dbReference type="ARBA" id="ARBA00022490"/>
    </source>
</evidence>
<keyword evidence="2" id="KW-0963">Cytoplasm</keyword>
<dbReference type="InterPro" id="IPR001715">
    <property type="entry name" value="CH_dom"/>
</dbReference>
<organism evidence="8 9">
    <name type="scientific">Absidia repens</name>
    <dbReference type="NCBI Taxonomy" id="90262"/>
    <lineage>
        <taxon>Eukaryota</taxon>
        <taxon>Fungi</taxon>
        <taxon>Fungi incertae sedis</taxon>
        <taxon>Mucoromycota</taxon>
        <taxon>Mucoromycotina</taxon>
        <taxon>Mucoromycetes</taxon>
        <taxon>Mucorales</taxon>
        <taxon>Cunninghamellaceae</taxon>
        <taxon>Absidia</taxon>
    </lineage>
</organism>
<feature type="region of interest" description="Disordered" evidence="5">
    <location>
        <begin position="234"/>
        <end position="259"/>
    </location>
</feature>